<dbReference type="InterPro" id="IPR006703">
    <property type="entry name" value="G_AIG1"/>
</dbReference>
<evidence type="ECO:0000256" key="3">
    <source>
        <dbReference type="ARBA" id="ARBA00023134"/>
    </source>
</evidence>
<dbReference type="Gene3D" id="3.40.50.300">
    <property type="entry name" value="P-loop containing nucleotide triphosphate hydrolases"/>
    <property type="match status" value="1"/>
</dbReference>
<keyword evidence="7" id="KW-1185">Reference proteome</keyword>
<accession>A0A8D0H0L1</accession>
<dbReference type="GO" id="GO:0005525">
    <property type="term" value="F:GTP binding"/>
    <property type="evidence" value="ECO:0007669"/>
    <property type="project" value="UniProtKB-KW"/>
</dbReference>
<dbReference type="PANTHER" id="PTHR10903">
    <property type="entry name" value="GTPASE, IMAP FAMILY MEMBER-RELATED"/>
    <property type="match status" value="1"/>
</dbReference>
<dbReference type="PANTHER" id="PTHR10903:SF73">
    <property type="entry name" value="GTPASE IMAP FAMILY MEMBER 8"/>
    <property type="match status" value="1"/>
</dbReference>
<name>A0A8D0H0L1_SPHPU</name>
<feature type="domain" description="AIG1-type G" evidence="5">
    <location>
        <begin position="57"/>
        <end position="260"/>
    </location>
</feature>
<evidence type="ECO:0000256" key="2">
    <source>
        <dbReference type="ARBA" id="ARBA00022741"/>
    </source>
</evidence>
<dbReference type="Ensembl" id="ENSSPUT00000013621.1">
    <property type="protein sequence ID" value="ENSSPUP00000012772.1"/>
    <property type="gene ID" value="ENSSPUG00000009833.1"/>
</dbReference>
<dbReference type="PROSITE" id="PS51720">
    <property type="entry name" value="G_AIG1"/>
    <property type="match status" value="1"/>
</dbReference>
<reference evidence="6" key="2">
    <citation type="submission" date="2025-09" db="UniProtKB">
        <authorList>
            <consortium name="Ensembl"/>
        </authorList>
    </citation>
    <scope>IDENTIFICATION</scope>
</reference>
<feature type="compositionally biased region" description="Polar residues" evidence="4">
    <location>
        <begin position="44"/>
        <end position="56"/>
    </location>
</feature>
<protein>
    <recommendedName>
        <fullName evidence="5">AIG1-type G domain-containing protein</fullName>
    </recommendedName>
</protein>
<feature type="region of interest" description="Disordered" evidence="4">
    <location>
        <begin position="1"/>
        <end position="59"/>
    </location>
</feature>
<evidence type="ECO:0000256" key="4">
    <source>
        <dbReference type="SAM" id="MobiDB-lite"/>
    </source>
</evidence>
<dbReference type="AlphaFoldDB" id="A0A8D0H0L1"/>
<evidence type="ECO:0000313" key="6">
    <source>
        <dbReference type="Ensembl" id="ENSSPUP00000012772.1"/>
    </source>
</evidence>
<sequence length="285" mass="31910">MVQTQTHALAGARSSRPNRQQGHSKMSEKEKGKEHDKPGKQEEASTSGQKSQTDGSGSKLRIVLVGKTGSGKSATGNTILGRKVFDSKLSAKSVTTKCENASRNWKGRELVVTDTPAIFDSKTYDKEKCREIRDCIKLSSPGPHALVLVTQLGRFTEEDRATAKRVRDVFGVKAVKHTIVLFTRKEDLGGGSLDDYVRHSDNKYLGKLIEKCHGRYCAFNNKVTGAEQDAQVSKLITMIQKMVDENGGRCYRNERYPETGCTDEHLRRYIKKNKSDRKKAKWFPK</sequence>
<proteinExistence type="inferred from homology"/>
<keyword evidence="3" id="KW-0342">GTP-binding</keyword>
<dbReference type="InterPro" id="IPR027417">
    <property type="entry name" value="P-loop_NTPase"/>
</dbReference>
<reference evidence="6" key="1">
    <citation type="submission" date="2025-08" db="UniProtKB">
        <authorList>
            <consortium name="Ensembl"/>
        </authorList>
    </citation>
    <scope>IDENTIFICATION</scope>
</reference>
<dbReference type="SUPFAM" id="SSF52540">
    <property type="entry name" value="P-loop containing nucleoside triphosphate hydrolases"/>
    <property type="match status" value="1"/>
</dbReference>
<feature type="compositionally biased region" description="Basic and acidic residues" evidence="4">
    <location>
        <begin position="25"/>
        <end position="43"/>
    </location>
</feature>
<evidence type="ECO:0000259" key="5">
    <source>
        <dbReference type="PROSITE" id="PS51720"/>
    </source>
</evidence>
<dbReference type="FunFam" id="3.40.50.300:FF:000366">
    <property type="entry name" value="GTPase, IMAP family member 2"/>
    <property type="match status" value="1"/>
</dbReference>
<dbReference type="InterPro" id="IPR045058">
    <property type="entry name" value="GIMA/IAN/Toc"/>
</dbReference>
<comment type="similarity">
    <text evidence="1">Belongs to the TRAFAC class TrmE-Era-EngA-EngB-Septin-like GTPase superfamily. AIG1/Toc34/Toc159-like paraseptin GTPase family. IAN subfamily.</text>
</comment>
<organism evidence="6 7">
    <name type="scientific">Sphenodon punctatus</name>
    <name type="common">Tuatara</name>
    <name type="synonym">Hatteria punctata</name>
    <dbReference type="NCBI Taxonomy" id="8508"/>
    <lineage>
        <taxon>Eukaryota</taxon>
        <taxon>Metazoa</taxon>
        <taxon>Chordata</taxon>
        <taxon>Craniata</taxon>
        <taxon>Vertebrata</taxon>
        <taxon>Euteleostomi</taxon>
        <taxon>Lepidosauria</taxon>
        <taxon>Sphenodontia</taxon>
        <taxon>Sphenodontidae</taxon>
        <taxon>Sphenodon</taxon>
    </lineage>
</organism>
<dbReference type="GeneTree" id="ENSGT00940000154844"/>
<dbReference type="Pfam" id="PF04548">
    <property type="entry name" value="AIG1"/>
    <property type="match status" value="1"/>
</dbReference>
<evidence type="ECO:0000256" key="1">
    <source>
        <dbReference type="ARBA" id="ARBA00008535"/>
    </source>
</evidence>
<keyword evidence="2" id="KW-0547">Nucleotide-binding</keyword>
<evidence type="ECO:0000313" key="7">
    <source>
        <dbReference type="Proteomes" id="UP000694392"/>
    </source>
</evidence>
<dbReference type="CDD" id="cd01852">
    <property type="entry name" value="AIG1"/>
    <property type="match status" value="1"/>
</dbReference>
<dbReference type="Proteomes" id="UP000694392">
    <property type="component" value="Unplaced"/>
</dbReference>
<feature type="compositionally biased region" description="Polar residues" evidence="4">
    <location>
        <begin position="15"/>
        <end position="24"/>
    </location>
</feature>